<dbReference type="EMBL" id="JAPMOU010000015">
    <property type="protein sequence ID" value="MDE1462961.1"/>
    <property type="molecule type" value="Genomic_DNA"/>
</dbReference>
<feature type="domain" description="HTH deoR-type" evidence="3">
    <location>
        <begin position="3"/>
        <end position="58"/>
    </location>
</feature>
<evidence type="ECO:0000259" key="3">
    <source>
        <dbReference type="PROSITE" id="PS51000"/>
    </source>
</evidence>
<name>A0ABT5UAF3_9GAMM</name>
<evidence type="ECO:0000313" key="5">
    <source>
        <dbReference type="Proteomes" id="UP001528823"/>
    </source>
</evidence>
<dbReference type="Pfam" id="PF08279">
    <property type="entry name" value="HTH_11"/>
    <property type="match status" value="1"/>
</dbReference>
<dbReference type="Pfam" id="PF13280">
    <property type="entry name" value="WYL"/>
    <property type="match status" value="1"/>
</dbReference>
<evidence type="ECO:0000256" key="1">
    <source>
        <dbReference type="ARBA" id="ARBA00023015"/>
    </source>
</evidence>
<dbReference type="RefSeq" id="WP_274689311.1">
    <property type="nucleotide sequence ID" value="NZ_JAPMOU010000015.1"/>
</dbReference>
<reference evidence="4 5" key="1">
    <citation type="submission" date="2022-11" db="EMBL/GenBank/DDBJ databases">
        <title>Spartinivicinus poritis sp. nov., isolated from scleractinian coral Porites lutea.</title>
        <authorList>
            <person name="Zhang G."/>
            <person name="Cai L."/>
            <person name="Wei Q."/>
        </authorList>
    </citation>
    <scope>NUCLEOTIDE SEQUENCE [LARGE SCALE GENOMIC DNA]</scope>
    <source>
        <strain evidence="4 5">A2-2</strain>
    </source>
</reference>
<keyword evidence="2" id="KW-0804">Transcription</keyword>
<dbReference type="InterPro" id="IPR051534">
    <property type="entry name" value="CBASS_pafABC_assoc_protein"/>
</dbReference>
<keyword evidence="5" id="KW-1185">Reference proteome</keyword>
<gene>
    <name evidence="4" type="ORF">ORQ98_13375</name>
</gene>
<proteinExistence type="predicted"/>
<dbReference type="InterPro" id="IPR013196">
    <property type="entry name" value="HTH_11"/>
</dbReference>
<comment type="caution">
    <text evidence="4">The sequence shown here is derived from an EMBL/GenBank/DDBJ whole genome shotgun (WGS) entry which is preliminary data.</text>
</comment>
<evidence type="ECO:0000256" key="2">
    <source>
        <dbReference type="ARBA" id="ARBA00023163"/>
    </source>
</evidence>
<dbReference type="Proteomes" id="UP001528823">
    <property type="component" value="Unassembled WGS sequence"/>
</dbReference>
<evidence type="ECO:0000313" key="4">
    <source>
        <dbReference type="EMBL" id="MDE1462961.1"/>
    </source>
</evidence>
<dbReference type="SUPFAM" id="SSF46785">
    <property type="entry name" value="Winged helix' DNA-binding domain"/>
    <property type="match status" value="1"/>
</dbReference>
<dbReference type="PROSITE" id="PS51000">
    <property type="entry name" value="HTH_DEOR_2"/>
    <property type="match status" value="1"/>
</dbReference>
<dbReference type="InterPro" id="IPR036390">
    <property type="entry name" value="WH_DNA-bd_sf"/>
</dbReference>
<dbReference type="PANTHER" id="PTHR34580">
    <property type="match status" value="1"/>
</dbReference>
<dbReference type="InterPro" id="IPR026881">
    <property type="entry name" value="WYL_dom"/>
</dbReference>
<accession>A0ABT5UAF3</accession>
<dbReference type="InterPro" id="IPR001034">
    <property type="entry name" value="DeoR_HTH"/>
</dbReference>
<dbReference type="Gene3D" id="1.10.10.10">
    <property type="entry name" value="Winged helix-like DNA-binding domain superfamily/Winged helix DNA-binding domain"/>
    <property type="match status" value="1"/>
</dbReference>
<organism evidence="4 5">
    <name type="scientific">Spartinivicinus poritis</name>
    <dbReference type="NCBI Taxonomy" id="2994640"/>
    <lineage>
        <taxon>Bacteria</taxon>
        <taxon>Pseudomonadati</taxon>
        <taxon>Pseudomonadota</taxon>
        <taxon>Gammaproteobacteria</taxon>
        <taxon>Oceanospirillales</taxon>
        <taxon>Zooshikellaceae</taxon>
        <taxon>Spartinivicinus</taxon>
    </lineage>
</organism>
<protein>
    <submittedName>
        <fullName evidence="4">YafY family protein</fullName>
    </submittedName>
</protein>
<dbReference type="InterPro" id="IPR036388">
    <property type="entry name" value="WH-like_DNA-bd_sf"/>
</dbReference>
<keyword evidence="1" id="KW-0805">Transcription regulation</keyword>
<sequence>MRRSDRLFQIVQIIRHRQWTTAAYLAERLEVSERTIYRDMQDLQLSGVPVISEAGYGYQLDQSFNFPPLQFTEEELTALVLGLQLTIQCTDQQLQHAAESVLHKVKENIPAKLLAQIQHSPLGVPFPLHDKQVSERIEPLRKATVEKQKVTLDYLDEKQQASTRTIRPLQLYFWGKVWTLTAWCELRNDFRHFRLDRVQQLTLQNNYFLDEPGKRLSDFIALMESKEGY</sequence>
<dbReference type="PROSITE" id="PS52050">
    <property type="entry name" value="WYL"/>
    <property type="match status" value="1"/>
</dbReference>
<dbReference type="PANTHER" id="PTHR34580:SF3">
    <property type="entry name" value="PROTEIN PAFB"/>
    <property type="match status" value="1"/>
</dbReference>